<accession>A0A0G1IES9</accession>
<dbReference type="GO" id="GO:0003824">
    <property type="term" value="F:catalytic activity"/>
    <property type="evidence" value="ECO:0007669"/>
    <property type="project" value="InterPro"/>
</dbReference>
<reference evidence="2 3" key="1">
    <citation type="journal article" date="2015" name="Nature">
        <title>rRNA introns, odd ribosomes, and small enigmatic genomes across a large radiation of phyla.</title>
        <authorList>
            <person name="Brown C.T."/>
            <person name="Hug L.A."/>
            <person name="Thomas B.C."/>
            <person name="Sharon I."/>
            <person name="Castelle C.J."/>
            <person name="Singh A."/>
            <person name="Wilkins M.J."/>
            <person name="Williams K.H."/>
            <person name="Banfield J.F."/>
        </authorList>
    </citation>
    <scope>NUCLEOTIDE SEQUENCE [LARGE SCALE GENOMIC DNA]</scope>
</reference>
<evidence type="ECO:0000259" key="1">
    <source>
        <dbReference type="Pfam" id="PF01230"/>
    </source>
</evidence>
<organism evidence="2 3">
    <name type="scientific">Candidatus Giovannonibacteria bacterium GW2011_GWB1_44_23</name>
    <dbReference type="NCBI Taxonomy" id="1618652"/>
    <lineage>
        <taxon>Bacteria</taxon>
        <taxon>Candidatus Giovannoniibacteriota</taxon>
    </lineage>
</organism>
<dbReference type="Pfam" id="PF01230">
    <property type="entry name" value="HIT"/>
    <property type="match status" value="1"/>
</dbReference>
<dbReference type="InterPro" id="IPR011146">
    <property type="entry name" value="HIT-like"/>
</dbReference>
<dbReference type="InterPro" id="IPR036265">
    <property type="entry name" value="HIT-like_sf"/>
</dbReference>
<dbReference type="Gene3D" id="3.30.428.10">
    <property type="entry name" value="HIT-like"/>
    <property type="match status" value="1"/>
</dbReference>
<sequence length="141" mass="16271">MKKDFVNPRYAKSDDYRAVLEEIKKEGKCPFCPENFRWHPKPTIFECGKWFLTEVGWKYENAAHHLLLIGKTHKENFWELSPNDLKEVGELVELACVQFKIQGGAVALRFGDTKYTGATVKHLHFHLIVPEKGKVVNFPIG</sequence>
<dbReference type="SUPFAM" id="SSF54197">
    <property type="entry name" value="HIT-like"/>
    <property type="match status" value="1"/>
</dbReference>
<comment type="caution">
    <text evidence="2">The sequence shown here is derived from an EMBL/GenBank/DDBJ whole genome shotgun (WGS) entry which is preliminary data.</text>
</comment>
<name>A0A0G1IES9_9BACT</name>
<evidence type="ECO:0000313" key="3">
    <source>
        <dbReference type="Proteomes" id="UP000033977"/>
    </source>
</evidence>
<gene>
    <name evidence="2" type="ORF">UW49_C0001G0090</name>
</gene>
<proteinExistence type="predicted"/>
<dbReference type="AlphaFoldDB" id="A0A0G1IES9"/>
<evidence type="ECO:0000313" key="2">
    <source>
        <dbReference type="EMBL" id="KKT57906.1"/>
    </source>
</evidence>
<feature type="domain" description="HIT" evidence="1">
    <location>
        <begin position="63"/>
        <end position="131"/>
    </location>
</feature>
<dbReference type="Proteomes" id="UP000033977">
    <property type="component" value="Unassembled WGS sequence"/>
</dbReference>
<protein>
    <recommendedName>
        <fullName evidence="1">HIT domain-containing protein</fullName>
    </recommendedName>
</protein>
<dbReference type="EMBL" id="LCIN01000001">
    <property type="protein sequence ID" value="KKT57906.1"/>
    <property type="molecule type" value="Genomic_DNA"/>
</dbReference>